<evidence type="ECO:0000313" key="4">
    <source>
        <dbReference type="EMBL" id="REK74396.1"/>
    </source>
</evidence>
<dbReference type="Pfam" id="PF00395">
    <property type="entry name" value="SLH"/>
    <property type="match status" value="1"/>
</dbReference>
<reference evidence="4 5" key="1">
    <citation type="submission" date="2018-08" db="EMBL/GenBank/DDBJ databases">
        <title>Paenibacillus sp. M4BSY-1, whole genome shotgun sequence.</title>
        <authorList>
            <person name="Tuo L."/>
        </authorList>
    </citation>
    <scope>NUCLEOTIDE SEQUENCE [LARGE SCALE GENOMIC DNA]</scope>
    <source>
        <strain evidence="4 5">M4BSY-1</strain>
    </source>
</reference>
<dbReference type="RefSeq" id="WP_116047682.1">
    <property type="nucleotide sequence ID" value="NZ_QUBQ01000003.1"/>
</dbReference>
<dbReference type="GO" id="GO:0030288">
    <property type="term" value="C:outer membrane-bounded periplasmic space"/>
    <property type="evidence" value="ECO:0007669"/>
    <property type="project" value="TreeGrafter"/>
</dbReference>
<proteinExistence type="predicted"/>
<dbReference type="PANTHER" id="PTHR30404">
    <property type="entry name" value="N-ACETYLMURAMOYL-L-ALANINE AMIDASE"/>
    <property type="match status" value="1"/>
</dbReference>
<name>A0A371PFL0_9BACL</name>
<feature type="domain" description="SLH" evidence="3">
    <location>
        <begin position="208"/>
        <end position="271"/>
    </location>
</feature>
<dbReference type="InterPro" id="IPR002508">
    <property type="entry name" value="MurNAc-LAA_cat"/>
</dbReference>
<dbReference type="PANTHER" id="PTHR30404:SF0">
    <property type="entry name" value="N-ACETYLMURAMOYL-L-ALANINE AMIDASE AMIC"/>
    <property type="match status" value="1"/>
</dbReference>
<dbReference type="InterPro" id="IPR050695">
    <property type="entry name" value="N-acetylmuramoyl_amidase_3"/>
</dbReference>
<accession>A0A371PFL0</accession>
<gene>
    <name evidence="4" type="ORF">DX130_17920</name>
</gene>
<dbReference type="CDD" id="cd02696">
    <property type="entry name" value="MurNAc-LAA"/>
    <property type="match status" value="1"/>
</dbReference>
<sequence length="271" mass="29060">MKPTGVTKPELIIDPGHGGSDPGASGNGIVEKAMNLDISLYQFQRFKELGVKVALTRDSDLTLASSVRAELVKNSGAKYCISNHINAAPSSAAFGAETIYSVYSNGKMATAVLNAIKNEGQPTRRAFSRSNESGGDYYFMHRLTGAVATVIVEYGFCTNPSDADRLRQHWKKYAEAVVEGYCRFVGHSYSPPNLSPAQPVPSPPAEPAQPEGFNDILGHWAEPSIRKANQVGLLNGVSPQRFAPDEPLTRAQAAVLLDRLGLLEKGGALSD</sequence>
<feature type="region of interest" description="Disordered" evidence="2">
    <location>
        <begin position="194"/>
        <end position="213"/>
    </location>
</feature>
<protein>
    <submittedName>
        <fullName evidence="4">N-acetylmuramoyl-L-alanine amidase</fullName>
    </submittedName>
</protein>
<feature type="region of interest" description="Disordered" evidence="2">
    <location>
        <begin position="1"/>
        <end position="26"/>
    </location>
</feature>
<dbReference type="Gene3D" id="3.40.630.40">
    <property type="entry name" value="Zn-dependent exopeptidases"/>
    <property type="match status" value="1"/>
</dbReference>
<dbReference type="PROSITE" id="PS51272">
    <property type="entry name" value="SLH"/>
    <property type="match status" value="1"/>
</dbReference>
<keyword evidence="5" id="KW-1185">Reference proteome</keyword>
<dbReference type="Pfam" id="PF01520">
    <property type="entry name" value="Amidase_3"/>
    <property type="match status" value="1"/>
</dbReference>
<evidence type="ECO:0000259" key="3">
    <source>
        <dbReference type="PROSITE" id="PS51272"/>
    </source>
</evidence>
<feature type="compositionally biased region" description="Pro residues" evidence="2">
    <location>
        <begin position="198"/>
        <end position="207"/>
    </location>
</feature>
<dbReference type="Proteomes" id="UP000261905">
    <property type="component" value="Unassembled WGS sequence"/>
</dbReference>
<comment type="caution">
    <text evidence="4">The sequence shown here is derived from an EMBL/GenBank/DDBJ whole genome shotgun (WGS) entry which is preliminary data.</text>
</comment>
<dbReference type="EMBL" id="QUBQ01000003">
    <property type="protein sequence ID" value="REK74396.1"/>
    <property type="molecule type" value="Genomic_DNA"/>
</dbReference>
<dbReference type="InterPro" id="IPR001119">
    <property type="entry name" value="SLH_dom"/>
</dbReference>
<evidence type="ECO:0000313" key="5">
    <source>
        <dbReference type="Proteomes" id="UP000261905"/>
    </source>
</evidence>
<evidence type="ECO:0000256" key="1">
    <source>
        <dbReference type="ARBA" id="ARBA00022801"/>
    </source>
</evidence>
<dbReference type="SMART" id="SM00646">
    <property type="entry name" value="Ami_3"/>
    <property type="match status" value="1"/>
</dbReference>
<keyword evidence="1" id="KW-0378">Hydrolase</keyword>
<evidence type="ECO:0000256" key="2">
    <source>
        <dbReference type="SAM" id="MobiDB-lite"/>
    </source>
</evidence>
<dbReference type="SUPFAM" id="SSF53187">
    <property type="entry name" value="Zn-dependent exopeptidases"/>
    <property type="match status" value="1"/>
</dbReference>
<organism evidence="4 5">
    <name type="scientific">Paenibacillus paeoniae</name>
    <dbReference type="NCBI Taxonomy" id="2292705"/>
    <lineage>
        <taxon>Bacteria</taxon>
        <taxon>Bacillati</taxon>
        <taxon>Bacillota</taxon>
        <taxon>Bacilli</taxon>
        <taxon>Bacillales</taxon>
        <taxon>Paenibacillaceae</taxon>
        <taxon>Paenibacillus</taxon>
    </lineage>
</organism>
<dbReference type="OrthoDB" id="9763643at2"/>
<dbReference type="GO" id="GO:0008745">
    <property type="term" value="F:N-acetylmuramoyl-L-alanine amidase activity"/>
    <property type="evidence" value="ECO:0007669"/>
    <property type="project" value="InterPro"/>
</dbReference>
<dbReference type="GO" id="GO:0009253">
    <property type="term" value="P:peptidoglycan catabolic process"/>
    <property type="evidence" value="ECO:0007669"/>
    <property type="project" value="InterPro"/>
</dbReference>
<dbReference type="AlphaFoldDB" id="A0A371PFL0"/>